<dbReference type="PANTHER" id="PTHR47961:SF10">
    <property type="entry name" value="ATP-DEPENDENT DNA HELICASE HEL308"/>
    <property type="match status" value="1"/>
</dbReference>
<evidence type="ECO:0000256" key="3">
    <source>
        <dbReference type="ARBA" id="ARBA00022806"/>
    </source>
</evidence>
<keyword evidence="3" id="KW-0347">Helicase</keyword>
<dbReference type="Gene3D" id="1.10.3380.20">
    <property type="match status" value="1"/>
</dbReference>
<reference evidence="6" key="1">
    <citation type="journal article" date="2014" name="Front. Microbiol.">
        <title>High frequency of phylogenetically diverse reductive dehalogenase-homologous genes in deep subseafloor sedimentary metagenomes.</title>
        <authorList>
            <person name="Kawai M."/>
            <person name="Futagami T."/>
            <person name="Toyoda A."/>
            <person name="Takaki Y."/>
            <person name="Nishi S."/>
            <person name="Hori S."/>
            <person name="Arai W."/>
            <person name="Tsubouchi T."/>
            <person name="Morono Y."/>
            <person name="Uchiyama I."/>
            <person name="Ito T."/>
            <person name="Fujiyama A."/>
            <person name="Inagaki F."/>
            <person name="Takami H."/>
        </authorList>
    </citation>
    <scope>NUCLEOTIDE SEQUENCE</scope>
    <source>
        <strain evidence="6">Expedition CK06-06</strain>
    </source>
</reference>
<sequence length="448" mass="52097">TSTLSAGVNLPSRVVIVKDFKRYITSGHNIKNFSGYYENNGFSYFMPFSANSIFQMLGRAGRPGLDEEGFGYLLVKDVDERDWVEDHYFQNALQSEVYTPKYNDLTSGLNKINTLKEQVLLRIYEEKNITLDKLKEFFQKTYFWYGIKNKMQRQGIPIDQLLMIKEVTPKNILKLHSDPQKVKKLMVTHHQIKITKLTKSNLSGYVKTDFGVFFTEFDTDIGIRCSCGFQNGISNDEQLTFEFCDHITALLLHLINIPDNNFQKYVSDIVPKSVKNQYILNYLFEKGLITKRDNGTIKCSQFGKLIIRLYLYPVSGVLIRYKLENAAMETFQDLAKEAYEVLKAELKVRDYRLLQPILEWCDEEPLDDIIERHNIMTGDLYTTRDNLERIITFIGIIAIHLSESDLDLQEDMTKIAEMAETLKIRIHYGISEELFDLVIRLDNVARVR</sequence>
<organism evidence="6">
    <name type="scientific">marine sediment metagenome</name>
    <dbReference type="NCBI Taxonomy" id="412755"/>
    <lineage>
        <taxon>unclassified sequences</taxon>
        <taxon>metagenomes</taxon>
        <taxon>ecological metagenomes</taxon>
    </lineage>
</organism>
<comment type="caution">
    <text evidence="6">The sequence shown here is derived from an EMBL/GenBank/DDBJ whole genome shotgun (WGS) entry which is preliminary data.</text>
</comment>
<dbReference type="InterPro" id="IPR027417">
    <property type="entry name" value="P-loop_NTPase"/>
</dbReference>
<dbReference type="InterPro" id="IPR050474">
    <property type="entry name" value="Hel308_SKI2-like"/>
</dbReference>
<feature type="non-terminal residue" evidence="6">
    <location>
        <position position="1"/>
    </location>
</feature>
<evidence type="ECO:0000256" key="2">
    <source>
        <dbReference type="ARBA" id="ARBA00022801"/>
    </source>
</evidence>
<dbReference type="GO" id="GO:0005524">
    <property type="term" value="F:ATP binding"/>
    <property type="evidence" value="ECO:0007669"/>
    <property type="project" value="UniProtKB-KW"/>
</dbReference>
<dbReference type="EMBL" id="BART01007699">
    <property type="protein sequence ID" value="GAG61977.1"/>
    <property type="molecule type" value="Genomic_DNA"/>
</dbReference>
<feature type="non-terminal residue" evidence="6">
    <location>
        <position position="448"/>
    </location>
</feature>
<accession>X0ZVP8</accession>
<evidence type="ECO:0000259" key="5">
    <source>
        <dbReference type="PROSITE" id="PS50966"/>
    </source>
</evidence>
<dbReference type="InterPro" id="IPR007527">
    <property type="entry name" value="Znf_SWIM"/>
</dbReference>
<dbReference type="AlphaFoldDB" id="X0ZVP8"/>
<keyword evidence="1" id="KW-0547">Nucleotide-binding</keyword>
<protein>
    <recommendedName>
        <fullName evidence="5">SWIM-type domain-containing protein</fullName>
    </recommendedName>
</protein>
<evidence type="ECO:0000256" key="4">
    <source>
        <dbReference type="ARBA" id="ARBA00022840"/>
    </source>
</evidence>
<name>X0ZVP8_9ZZZZ</name>
<keyword evidence="4" id="KW-0067">ATP-binding</keyword>
<gene>
    <name evidence="6" type="ORF">S01H4_17473</name>
</gene>
<proteinExistence type="predicted"/>
<dbReference type="GO" id="GO:0016787">
    <property type="term" value="F:hydrolase activity"/>
    <property type="evidence" value="ECO:0007669"/>
    <property type="project" value="UniProtKB-KW"/>
</dbReference>
<dbReference type="SUPFAM" id="SSF52540">
    <property type="entry name" value="P-loop containing nucleoside triphosphate hydrolases"/>
    <property type="match status" value="1"/>
</dbReference>
<dbReference type="GO" id="GO:0004386">
    <property type="term" value="F:helicase activity"/>
    <property type="evidence" value="ECO:0007669"/>
    <property type="project" value="UniProtKB-KW"/>
</dbReference>
<dbReference type="GO" id="GO:0008270">
    <property type="term" value="F:zinc ion binding"/>
    <property type="evidence" value="ECO:0007669"/>
    <property type="project" value="InterPro"/>
</dbReference>
<dbReference type="Gene3D" id="3.40.50.300">
    <property type="entry name" value="P-loop containing nucleotide triphosphate hydrolases"/>
    <property type="match status" value="1"/>
</dbReference>
<evidence type="ECO:0000313" key="6">
    <source>
        <dbReference type="EMBL" id="GAG61977.1"/>
    </source>
</evidence>
<evidence type="ECO:0000256" key="1">
    <source>
        <dbReference type="ARBA" id="ARBA00022741"/>
    </source>
</evidence>
<dbReference type="PROSITE" id="PS50966">
    <property type="entry name" value="ZF_SWIM"/>
    <property type="match status" value="1"/>
</dbReference>
<keyword evidence="2" id="KW-0378">Hydrolase</keyword>
<dbReference type="SUPFAM" id="SSF158702">
    <property type="entry name" value="Sec63 N-terminal domain-like"/>
    <property type="match status" value="1"/>
</dbReference>
<dbReference type="PANTHER" id="PTHR47961">
    <property type="entry name" value="DNA POLYMERASE THETA, PUTATIVE (AFU_ORTHOLOGUE AFUA_1G05260)-RELATED"/>
    <property type="match status" value="1"/>
</dbReference>
<feature type="domain" description="SWIM-type" evidence="5">
    <location>
        <begin position="210"/>
        <end position="255"/>
    </location>
</feature>